<gene>
    <name evidence="1" type="ORF">SAMN05660706_1598</name>
</gene>
<dbReference type="EMBL" id="FOYM01000059">
    <property type="protein sequence ID" value="SFR18468.1"/>
    <property type="molecule type" value="Genomic_DNA"/>
</dbReference>
<keyword evidence="2" id="KW-1185">Reference proteome</keyword>
<sequence>MKLSKSTTSKNSNIKVIAKTLSPIKALRRKRRLKAAKALLGMWATKDTSFFDKR</sequence>
<dbReference type="RefSeq" id="WP_165608442.1">
    <property type="nucleotide sequence ID" value="NZ_FOYM01000059.1"/>
</dbReference>
<organism evidence="1 2">
    <name type="scientific">Desulfoscipio geothermicus DSM 3669</name>
    <dbReference type="NCBI Taxonomy" id="1121426"/>
    <lineage>
        <taxon>Bacteria</taxon>
        <taxon>Bacillati</taxon>
        <taxon>Bacillota</taxon>
        <taxon>Clostridia</taxon>
        <taxon>Eubacteriales</taxon>
        <taxon>Desulfallaceae</taxon>
        <taxon>Desulfoscipio</taxon>
    </lineage>
</organism>
<dbReference type="AlphaFoldDB" id="A0A1I6ELS0"/>
<evidence type="ECO:0000313" key="1">
    <source>
        <dbReference type="EMBL" id="SFR18468.1"/>
    </source>
</evidence>
<evidence type="ECO:0000313" key="2">
    <source>
        <dbReference type="Proteomes" id="UP000199584"/>
    </source>
</evidence>
<name>A0A1I6ELS0_9FIRM</name>
<reference evidence="2" key="1">
    <citation type="submission" date="2016-10" db="EMBL/GenBank/DDBJ databases">
        <authorList>
            <person name="Varghese N."/>
            <person name="Submissions S."/>
        </authorList>
    </citation>
    <scope>NUCLEOTIDE SEQUENCE [LARGE SCALE GENOMIC DNA]</scope>
    <source>
        <strain evidence="2">DSM 3669</strain>
    </source>
</reference>
<proteinExistence type="predicted"/>
<protein>
    <submittedName>
        <fullName evidence="1">Uncharacterized protein</fullName>
    </submittedName>
</protein>
<dbReference type="STRING" id="39060.SAMN05660706_1598"/>
<accession>A0A1I6ELS0</accession>
<dbReference type="Proteomes" id="UP000199584">
    <property type="component" value="Unassembled WGS sequence"/>
</dbReference>